<feature type="non-terminal residue" evidence="1">
    <location>
        <position position="146"/>
    </location>
</feature>
<organism evidence="1 2">
    <name type="scientific">Scutellospora calospora</name>
    <dbReference type="NCBI Taxonomy" id="85575"/>
    <lineage>
        <taxon>Eukaryota</taxon>
        <taxon>Fungi</taxon>
        <taxon>Fungi incertae sedis</taxon>
        <taxon>Mucoromycota</taxon>
        <taxon>Glomeromycotina</taxon>
        <taxon>Glomeromycetes</taxon>
        <taxon>Diversisporales</taxon>
        <taxon>Gigasporaceae</taxon>
        <taxon>Scutellospora</taxon>
    </lineage>
</organism>
<name>A0ACA9MBP7_9GLOM</name>
<comment type="caution">
    <text evidence="1">The sequence shown here is derived from an EMBL/GenBank/DDBJ whole genome shotgun (WGS) entry which is preliminary data.</text>
</comment>
<accession>A0ACA9MBP7</accession>
<keyword evidence="2" id="KW-1185">Reference proteome</keyword>
<evidence type="ECO:0000313" key="1">
    <source>
        <dbReference type="EMBL" id="CAG8575663.1"/>
    </source>
</evidence>
<proteinExistence type="predicted"/>
<gene>
    <name evidence="1" type="ORF">SCALOS_LOCUS6008</name>
</gene>
<dbReference type="Proteomes" id="UP000789860">
    <property type="component" value="Unassembled WGS sequence"/>
</dbReference>
<reference evidence="1" key="1">
    <citation type="submission" date="2021-06" db="EMBL/GenBank/DDBJ databases">
        <authorList>
            <person name="Kallberg Y."/>
            <person name="Tangrot J."/>
            <person name="Rosling A."/>
        </authorList>
    </citation>
    <scope>NUCLEOTIDE SEQUENCE</scope>
    <source>
        <strain evidence="1">AU212A</strain>
    </source>
</reference>
<dbReference type="EMBL" id="CAJVPM010010727">
    <property type="protein sequence ID" value="CAG8575663.1"/>
    <property type="molecule type" value="Genomic_DNA"/>
</dbReference>
<protein>
    <submittedName>
        <fullName evidence="1">3176_t:CDS:1</fullName>
    </submittedName>
</protein>
<sequence length="146" mass="16988">MKEIEEKINTEAQRIIEALPAKNETKPEDIKAALAAAREIKEKADDIIGKMPAENDNNTPNTKPELDELIRIEIEKLINNAIYSNREIVEIEREIYNRIIDSNLLNSDEKIKLQSLRVSKKIYFEFVDDYGKVDRYLQGLIDLREE</sequence>
<evidence type="ECO:0000313" key="2">
    <source>
        <dbReference type="Proteomes" id="UP000789860"/>
    </source>
</evidence>